<sequence>MLSNNIKINSYLNLTNIDFKKVAEYCLENYSEEVKEVIETANNICNQNFIFNLNWDMEQTHEIVHFEEEIDWEYYPENDPEWTYALNRHRYWICLGQAYQLTGDEKYAKTFVSQLTHWIDNVKLNDNSENTTWRSIEAGLRCEYWLKAFNYFRDSEYITLDVITKFISSLKEHGDYLISKDVPFSKISNWGVLENHGLFEVGIALGNKKYVQTAKQRLEEEIAIQIMDDGVHWEKSPMYHNEVLHCFLDVIHIGKINNVLFSDRFIQKVKQMALVNVIWKKPNHKELMQGDSDDFDLRDIITLSSYVFNDGLLKFAGYKKLDFNSLWELGYTAIETYDKIEAVEPDFASYSLESSGNYYLRSNWKEDGNLLHFSCGSVGGGHGHCEKLHIDLMANGEDILVDSGRYTYVNNPIRHELKGAFGHNTIIVDNTDFMKMTDSWGYSKLATSVKQPTYISDKYDFIQGAHMGYLDQGVYVNRKIIFIKPDIYIVSDELYTRGEHQYNQYLHFNNDGKIKVNEDSRLISYNSEKSNVFIHFIDDVNMEKINTKISRVYNKIEQNTTVKTTFSDNKNCYRTFVVDINDKTIHSKAVISKVAVHSVGKTIGHDPESIEAIKITKNNKEYIVFIAHEETSSGINLFQVEDHSFFGRVVVIDTTNNMSTNTILER</sequence>
<dbReference type="Proteomes" id="UP001374599">
    <property type="component" value="Unassembled WGS sequence"/>
</dbReference>
<proteinExistence type="predicted"/>
<protein>
    <submittedName>
        <fullName evidence="1">Heparinase II/III family protein</fullName>
    </submittedName>
</protein>
<dbReference type="EMBL" id="BTPU01000001">
    <property type="protein sequence ID" value="GMQ60792.1"/>
    <property type="molecule type" value="Genomic_DNA"/>
</dbReference>
<accession>A0ACB5UCX6</accession>
<comment type="caution">
    <text evidence="1">The sequence shown here is derived from an EMBL/GenBank/DDBJ whole genome shotgun (WGS) entry which is preliminary data.</text>
</comment>
<keyword evidence="2" id="KW-1185">Reference proteome</keyword>
<name>A0ACB5UCX6_9FIRM</name>
<evidence type="ECO:0000313" key="1">
    <source>
        <dbReference type="EMBL" id="GMQ60792.1"/>
    </source>
</evidence>
<gene>
    <name evidence="1" type="ORF">AN2V17_00180</name>
</gene>
<evidence type="ECO:0000313" key="2">
    <source>
        <dbReference type="Proteomes" id="UP001374599"/>
    </source>
</evidence>
<organism evidence="1 2">
    <name type="scientific">Vallitalea maricola</name>
    <dbReference type="NCBI Taxonomy" id="3074433"/>
    <lineage>
        <taxon>Bacteria</taxon>
        <taxon>Bacillati</taxon>
        <taxon>Bacillota</taxon>
        <taxon>Clostridia</taxon>
        <taxon>Lachnospirales</taxon>
        <taxon>Vallitaleaceae</taxon>
        <taxon>Vallitalea</taxon>
    </lineage>
</organism>
<reference evidence="1" key="1">
    <citation type="submission" date="2023-09" db="EMBL/GenBank/DDBJ databases">
        <title>Vallitalea sediminicola and Vallitalea maricola sp. nov., anaerobic bacteria isolated from marine sediment.</title>
        <authorList>
            <person name="Hirano S."/>
            <person name="Maeda A."/>
            <person name="Terahara T."/>
            <person name="Mori K."/>
            <person name="Hamada M."/>
            <person name="Matsumoto R."/>
            <person name="Kobayashi T."/>
        </authorList>
    </citation>
    <scope>NUCLEOTIDE SEQUENCE</scope>
    <source>
        <strain evidence="1">AN17-2</strain>
    </source>
</reference>